<dbReference type="AlphaFoldDB" id="W7QA72"/>
<evidence type="ECO:0000313" key="1">
    <source>
        <dbReference type="EMBL" id="EWH08906.1"/>
    </source>
</evidence>
<organism evidence="1 2">
    <name type="scientific">Catenovulum agarivorans DS-2</name>
    <dbReference type="NCBI Taxonomy" id="1328313"/>
    <lineage>
        <taxon>Bacteria</taxon>
        <taxon>Pseudomonadati</taxon>
        <taxon>Pseudomonadota</taxon>
        <taxon>Gammaproteobacteria</taxon>
        <taxon>Alteromonadales</taxon>
        <taxon>Alteromonadaceae</taxon>
        <taxon>Catenovulum</taxon>
    </lineage>
</organism>
<accession>W7QA72</accession>
<dbReference type="SUPFAM" id="SSF52540">
    <property type="entry name" value="P-loop containing nucleoside triphosphate hydrolases"/>
    <property type="match status" value="1"/>
</dbReference>
<keyword evidence="2" id="KW-1185">Reference proteome</keyword>
<comment type="caution">
    <text evidence="1">The sequence shown here is derived from an EMBL/GenBank/DDBJ whole genome shotgun (WGS) entry which is preliminary data.</text>
</comment>
<evidence type="ECO:0008006" key="3">
    <source>
        <dbReference type="Google" id="ProtNLM"/>
    </source>
</evidence>
<dbReference type="RefSeq" id="WP_035015710.1">
    <property type="nucleotide sequence ID" value="NZ_ARZY01000034.1"/>
</dbReference>
<dbReference type="OrthoDB" id="9811176at2"/>
<dbReference type="eggNOG" id="COG4544">
    <property type="taxonomic scope" value="Bacteria"/>
</dbReference>
<gene>
    <name evidence="1" type="ORF">DS2_15299</name>
</gene>
<dbReference type="InterPro" id="IPR027417">
    <property type="entry name" value="P-loop_NTPase"/>
</dbReference>
<dbReference type="Gene3D" id="3.40.50.300">
    <property type="entry name" value="P-loop containing nucleotide triphosphate hydrolases"/>
    <property type="match status" value="1"/>
</dbReference>
<reference evidence="1 2" key="1">
    <citation type="journal article" date="2014" name="Genome Announc.">
        <title>Draft Genome Sequence of the Agar-Degrading Bacterium Catenovulum sp. Strain DS-2, Isolated from Intestines of Haliotis diversicolor.</title>
        <authorList>
            <person name="Shan D."/>
            <person name="Li X."/>
            <person name="Gu Z."/>
            <person name="Wei G."/>
            <person name="Gao Z."/>
            <person name="Shao Z."/>
        </authorList>
    </citation>
    <scope>NUCLEOTIDE SEQUENCE [LARGE SCALE GENOMIC DNA]</scope>
    <source>
        <strain evidence="1 2">DS-2</strain>
    </source>
</reference>
<name>W7QA72_9ALTE</name>
<sequence length="235" mass="26103">MTSIIESLENKHWLWRGRGQSRQAIGERLPTGYSELDESLQGGFAKTGVHEMFVATGIGELRLCLAACHDSVSVFIQPPGVLNGQLLAYAGISPQQVIVVKVQDHKEMLWAAEQCCKSGACQNVFIWPQMLNLAGRFEVHHIKRLQLACQQGHCRLFILRQDKQPHISLPVEASLSLKAHPKGLQVKINKQKAGWPSPWVVVNMCQQWPELTTVAAQQQAFDNNIIHFPAKASGG</sequence>
<dbReference type="Proteomes" id="UP000019276">
    <property type="component" value="Unassembled WGS sequence"/>
</dbReference>
<evidence type="ECO:0000313" key="2">
    <source>
        <dbReference type="Proteomes" id="UP000019276"/>
    </source>
</evidence>
<proteinExistence type="predicted"/>
<dbReference type="STRING" id="1328313.DS2_15299"/>
<dbReference type="EMBL" id="ARZY01000034">
    <property type="protein sequence ID" value="EWH08906.1"/>
    <property type="molecule type" value="Genomic_DNA"/>
</dbReference>
<protein>
    <recommendedName>
        <fullName evidence="3">RecA/RadA recombinase</fullName>
    </recommendedName>
</protein>